<accession>A0A839IRU8</accession>
<evidence type="ECO:0000313" key="2">
    <source>
        <dbReference type="EMBL" id="MBB1487167.1"/>
    </source>
</evidence>
<dbReference type="EMBL" id="JACJFM010000012">
    <property type="protein sequence ID" value="MBB1487167.1"/>
    <property type="molecule type" value="Genomic_DNA"/>
</dbReference>
<comment type="caution">
    <text evidence="2">The sequence shown here is derived from an EMBL/GenBank/DDBJ whole genome shotgun (WGS) entry which is preliminary data.</text>
</comment>
<evidence type="ECO:0008006" key="4">
    <source>
        <dbReference type="Google" id="ProtNLM"/>
    </source>
</evidence>
<dbReference type="RefSeq" id="WP_182808950.1">
    <property type="nucleotide sequence ID" value="NZ_JACJFM010000012.1"/>
</dbReference>
<gene>
    <name evidence="2" type="ORF">H4O21_11145</name>
</gene>
<feature type="region of interest" description="Disordered" evidence="1">
    <location>
        <begin position="1"/>
        <end position="26"/>
    </location>
</feature>
<evidence type="ECO:0000313" key="3">
    <source>
        <dbReference type="Proteomes" id="UP000565262"/>
    </source>
</evidence>
<keyword evidence="3" id="KW-1185">Reference proteome</keyword>
<name>A0A839IRU8_9GAMM</name>
<organism evidence="2 3">
    <name type="scientific">Oceanospirillum sediminis</name>
    <dbReference type="NCBI Taxonomy" id="2760088"/>
    <lineage>
        <taxon>Bacteria</taxon>
        <taxon>Pseudomonadati</taxon>
        <taxon>Pseudomonadota</taxon>
        <taxon>Gammaproteobacteria</taxon>
        <taxon>Oceanospirillales</taxon>
        <taxon>Oceanospirillaceae</taxon>
        <taxon>Oceanospirillum</taxon>
    </lineage>
</organism>
<dbReference type="Proteomes" id="UP000565262">
    <property type="component" value="Unassembled WGS sequence"/>
</dbReference>
<proteinExistence type="predicted"/>
<sequence length="1455" mass="163766">MPEDRKQPSAQRRRQTDTGRSDRLLPALNNGYFQPDELSFENLLQLSRDIAAQLNFYDLQGQQSGQWNTLFDHSEVAVIAAILSVQCSHEQQLFQAEQARGLSFALEKVLSLYQQLDTWLQRLFKADTRSAGELRLKLTSVVEKQLAQHMIRLAELILAAPSDELSPVVANQLFRHFDTLDTLWGIRTDQGKLIILRPELQASGEPMLNASKDSNQPPDYWQNINESLQLCFSAAMNAIEFLQTDCQSSLDQSLAKADHAPALGLFLAFLRLLGNVRLKLNRFTERHLDFYYRDLLQFSTLPAVPPAVYLKLSRDIPAVQSETSASLPAVAVGKGFPFTCGQDEQLNDIVYHSEQSVMVTDARVAQVCSLYLKRDRLISPERELHYVTAIQGDVMLPVTDDISADMQAAGNMSSASLFDDADSLNIKSGGGISHKGIRVFGETPETHGSRVHTATGIAFSDPVLLLKEGLRQVSIRISLGEFRHGRMQQLIYMIREAVPEQQKAGLADLFAELLQAEPDMQSALTACTGIHPKDSGIALSQCLPDDGIQQLLNADKHSLTGLLYKCFLLAMTELLAQAKSKAADQSKTAELFFRLMGRLFSRHTLSGANWLTEQEISQIKARSQQLLNSQSAARICRLLDNSPLATFYELYSELFNIRISTEEGWLSVNDYRLHPLDHHEAGPYGFRLDFTLGQSAPALVACDPTIHGDLWQFDEPAVRLEIRPQAAFFPYSVFRSFTLNQLDIETRVDNVTDLQIYNSEGQADPSQPFAPFGSQPGQQSWCVLGNYEAARKPLTELRLRIHWADLPALSDGFTEYYQGYETAYSNDSFRIMLETLKDGEWKNTVATQGVPMFRTHADSGRLSECSGYIAGVSGKFKPVRHTLREDQFHYNIRSRDGLFRLTLADPVSGFGHHEYAPLLSKRLLENARTKKQQPLPALPYTPTVSRLALGYTARSRISLNGKHPRRDVRILHLHPFGYEQIWPIAGQQNRYQPVCFFPRYAGDGNLFIGIEASELQGQINLFFRMDDSTRLTSQPDSDQLQWFFLTGNRWQRLNSQQIISDSTHGFMTSGIITLDLPAGLDRSHTVMPDGLFWLRVSSLQGLEHPGNCLTVATHVVKATMALQQTAALSASDELQIEQMAREGDWQPARKISGLAPAVTMDYEAGNSRIEQEPEFRERVSERLRHKGRAVTPWDYERLILQHFPGIDRVRCFCGVRFDQTGSFPGHILIIVRKKVMDCAHSACGSHRISTRLLVQIKAFLQSVSSPFVSIDVRNPEYERVQVRCTVTFQPDEHHGLALRRLNQALCEYLCPWQHTGMNQGFGWQPEVRQIESFISHQSYVSYVTDFSVLQISQQDISSNTWQLNDSAVLTETEVQARLSSHRNSESESIRDTLSAQALVAENNLSERNVLSTLHPWHLLMPVARHYLIVQPEPVAMTACKTGVGELEVGDNFILS</sequence>
<feature type="compositionally biased region" description="Basic and acidic residues" evidence="1">
    <location>
        <begin position="14"/>
        <end position="23"/>
    </location>
</feature>
<evidence type="ECO:0000256" key="1">
    <source>
        <dbReference type="SAM" id="MobiDB-lite"/>
    </source>
</evidence>
<reference evidence="2 3" key="1">
    <citation type="submission" date="2020-08" db="EMBL/GenBank/DDBJ databases">
        <title>Oceanospirillum sp. nov. isolated from marine sediment.</title>
        <authorList>
            <person name="Ji X."/>
        </authorList>
    </citation>
    <scope>NUCLEOTIDE SEQUENCE [LARGE SCALE GENOMIC DNA]</scope>
    <source>
        <strain evidence="2 3">D5</strain>
    </source>
</reference>
<protein>
    <recommendedName>
        <fullName evidence="4">Baseplate protein J-like domain-containing protein</fullName>
    </recommendedName>
</protein>